<evidence type="ECO:0000313" key="2">
    <source>
        <dbReference type="EMBL" id="KAF4592486.1"/>
    </source>
</evidence>
<sequence length="931" mass="98030">MTAVVVPATAAAVPSVSEPYDAFKGVPYSFREYWRCVVEKPETKQHYDCVWSQCKDKSIPDHGFVEFASTWSKEEGGSGSQQELCSPSDPKNPGESCCKLYGPGCGVNSGSKLWCKLRPSESSKGANSQPKTQMLDGSEKGGSPEKSSEGSALGAKTAKVAAGGRISSPDQTSKPKTLRDNSPEGLASTREINDVAFGDQISSPDQTFKPETPEENSPDEFDFFGIISDAIFGSEDDSPDQSTESETTEEDKTDSQEKPNIVKVPLDDTPNISNRTKEKPDAKAITPPPAFNNVTDASSFTTPTVPTNKTGLFSNDTKPVSIASDSEKAALPSASPISETSPPPAFKNVTAASSFTTPPVPTNKTGLFSDDTGLFSDDTGLFSDDTKPVSIASDSETAALPSASPISETSPPPGSFTTPPVPTNKTGLFSDDTGLFSDDTGLFSDDTKPVSIASDSETAALPSASPISETSPPPAFKNVTAASSFTTPPVPTKKTGLFSDDTKPVSIASDSEKDALPSAGPISETIPAIASAINSTGSSEEEAQIETPTFTPSADPISETIPAIASAINSTGSSKEEAQIETHTFTKGAVTSASTSSSSVASVSGVTTLDEATSEQQVQHLLKLSQSFEFRIRGGLFVVSNMPEEAACVPWRLVQEISVGVEIKESFRFEICEAQDQGRVVTKIQNRYIQGYTDVQASTVSASVQASVEASINLVVFNNGPQYCVVRNGQAPEIKPVEEFKIEELGVPDVSCKTVDSCQPQTKCQGSGCNVNLVVRAEAKAEVEVEVTEVPVAKAQAFESCETQAECNCVLICQAEDCEVQKPVPGPANPSVPVEKVKHIVTVGLKRVAAAVKAEAKVEVHSHDKAAAKTEPPTPCINCEPNAPSEPVEPAQPAQPVKPAPCVNCEPGTPYVVPGAAFSHHRQARCCFSHS</sequence>
<feature type="compositionally biased region" description="Polar residues" evidence="1">
    <location>
        <begin position="350"/>
        <end position="366"/>
    </location>
</feature>
<feature type="region of interest" description="Disordered" evidence="1">
    <location>
        <begin position="120"/>
        <end position="371"/>
    </location>
</feature>
<feature type="compositionally biased region" description="Basic and acidic residues" evidence="1">
    <location>
        <begin position="137"/>
        <end position="148"/>
    </location>
</feature>
<proteinExistence type="predicted"/>
<evidence type="ECO:0000256" key="1">
    <source>
        <dbReference type="SAM" id="MobiDB-lite"/>
    </source>
</evidence>
<dbReference type="Proteomes" id="UP000562929">
    <property type="component" value="Unassembled WGS sequence"/>
</dbReference>
<feature type="compositionally biased region" description="Pro residues" evidence="1">
    <location>
        <begin position="410"/>
        <end position="422"/>
    </location>
</feature>
<dbReference type="AlphaFoldDB" id="A0A8H4QB32"/>
<evidence type="ECO:0000313" key="3">
    <source>
        <dbReference type="Proteomes" id="UP000562929"/>
    </source>
</evidence>
<dbReference type="EMBL" id="JAACLJ010000002">
    <property type="protein sequence ID" value="KAF4592486.1"/>
    <property type="molecule type" value="Genomic_DNA"/>
</dbReference>
<feature type="region of interest" description="Disordered" evidence="1">
    <location>
        <begin position="454"/>
        <end position="503"/>
    </location>
</feature>
<feature type="compositionally biased region" description="Acidic residues" evidence="1">
    <location>
        <begin position="213"/>
        <end position="222"/>
    </location>
</feature>
<feature type="region of interest" description="Disordered" evidence="1">
    <location>
        <begin position="386"/>
        <end position="432"/>
    </location>
</feature>
<feature type="region of interest" description="Disordered" evidence="1">
    <location>
        <begin position="533"/>
        <end position="557"/>
    </location>
</feature>
<gene>
    <name evidence="2" type="ORF">GQ602_002785</name>
</gene>
<organism evidence="2 3">
    <name type="scientific">Ophiocordyceps camponoti-floridani</name>
    <dbReference type="NCBI Taxonomy" id="2030778"/>
    <lineage>
        <taxon>Eukaryota</taxon>
        <taxon>Fungi</taxon>
        <taxon>Dikarya</taxon>
        <taxon>Ascomycota</taxon>
        <taxon>Pezizomycotina</taxon>
        <taxon>Sordariomycetes</taxon>
        <taxon>Hypocreomycetidae</taxon>
        <taxon>Hypocreales</taxon>
        <taxon>Ophiocordycipitaceae</taxon>
        <taxon>Ophiocordyceps</taxon>
    </lineage>
</organism>
<accession>A0A8H4QB32</accession>
<dbReference type="OrthoDB" id="4928195at2759"/>
<protein>
    <submittedName>
        <fullName evidence="2">Uncharacterized protein</fullName>
    </submittedName>
</protein>
<keyword evidence="3" id="KW-1185">Reference proteome</keyword>
<feature type="compositionally biased region" description="Polar residues" evidence="1">
    <location>
        <begin position="120"/>
        <end position="132"/>
    </location>
</feature>
<reference evidence="2 3" key="1">
    <citation type="journal article" date="2020" name="G3 (Bethesda)">
        <title>Genetic Underpinnings of Host Manipulation by Ophiocordyceps as Revealed by Comparative Transcriptomics.</title>
        <authorList>
            <person name="Will I."/>
            <person name="Das B."/>
            <person name="Trinh T."/>
            <person name="Brachmann A."/>
            <person name="Ohm R.A."/>
            <person name="de Bekker C."/>
        </authorList>
    </citation>
    <scope>NUCLEOTIDE SEQUENCE [LARGE SCALE GENOMIC DNA]</scope>
    <source>
        <strain evidence="2 3">EC05</strain>
    </source>
</reference>
<feature type="compositionally biased region" description="Polar residues" evidence="1">
    <location>
        <begin position="292"/>
        <end position="318"/>
    </location>
</feature>
<comment type="caution">
    <text evidence="2">The sequence shown here is derived from an EMBL/GenBank/DDBJ whole genome shotgun (WGS) entry which is preliminary data.</text>
</comment>
<name>A0A8H4QB32_9HYPO</name>